<dbReference type="CDD" id="cd00838">
    <property type="entry name" value="MPP_superfamily"/>
    <property type="match status" value="1"/>
</dbReference>
<name>A0A1H9CJL7_9BACT</name>
<dbReference type="InterPro" id="IPR029032">
    <property type="entry name" value="AhpD-like"/>
</dbReference>
<gene>
    <name evidence="2" type="ORF">SAMN05444359_104222</name>
</gene>
<dbReference type="NCBIfam" id="TIGR00778">
    <property type="entry name" value="ahpD_dom"/>
    <property type="match status" value="1"/>
</dbReference>
<evidence type="ECO:0000259" key="1">
    <source>
        <dbReference type="Pfam" id="PF02627"/>
    </source>
</evidence>
<dbReference type="Proteomes" id="UP000199021">
    <property type="component" value="Unassembled WGS sequence"/>
</dbReference>
<dbReference type="EMBL" id="FOFB01000004">
    <property type="protein sequence ID" value="SEQ01416.1"/>
    <property type="molecule type" value="Genomic_DNA"/>
</dbReference>
<dbReference type="OrthoDB" id="9813918at2"/>
<dbReference type="Gene3D" id="1.20.1290.10">
    <property type="entry name" value="AhpD-like"/>
    <property type="match status" value="1"/>
</dbReference>
<dbReference type="GO" id="GO:0051920">
    <property type="term" value="F:peroxiredoxin activity"/>
    <property type="evidence" value="ECO:0007669"/>
    <property type="project" value="InterPro"/>
</dbReference>
<feature type="domain" description="Carboxymuconolactone decarboxylase-like" evidence="1">
    <location>
        <begin position="399"/>
        <end position="473"/>
    </location>
</feature>
<keyword evidence="2" id="KW-0575">Peroxidase</keyword>
<dbReference type="InterPro" id="IPR004675">
    <property type="entry name" value="AhpD_core"/>
</dbReference>
<protein>
    <submittedName>
        <fullName evidence="2">Alkylhydroperoxidase/carboxymuconolactone decarboxylase family protein</fullName>
    </submittedName>
</protein>
<organism evidence="2 3">
    <name type="scientific">Neolewinella agarilytica</name>
    <dbReference type="NCBI Taxonomy" id="478744"/>
    <lineage>
        <taxon>Bacteria</taxon>
        <taxon>Pseudomonadati</taxon>
        <taxon>Bacteroidota</taxon>
        <taxon>Saprospiria</taxon>
        <taxon>Saprospirales</taxon>
        <taxon>Lewinellaceae</taxon>
        <taxon>Neolewinella</taxon>
    </lineage>
</organism>
<dbReference type="SUPFAM" id="SSF69118">
    <property type="entry name" value="AhpD-like"/>
    <property type="match status" value="1"/>
</dbReference>
<dbReference type="InterPro" id="IPR003779">
    <property type="entry name" value="CMD-like"/>
</dbReference>
<dbReference type="InterPro" id="IPR026445">
    <property type="entry name" value="AlkhydPrxdase/COmuclacdeCOase"/>
</dbReference>
<dbReference type="NCBIfam" id="TIGR04169">
    <property type="entry name" value="perox_w_seleSAM"/>
    <property type="match status" value="1"/>
</dbReference>
<dbReference type="PANTHER" id="PTHR33930">
    <property type="entry name" value="ALKYL HYDROPEROXIDE REDUCTASE AHPD"/>
    <property type="match status" value="1"/>
</dbReference>
<reference evidence="3" key="1">
    <citation type="submission" date="2016-10" db="EMBL/GenBank/DDBJ databases">
        <authorList>
            <person name="Varghese N."/>
            <person name="Submissions S."/>
        </authorList>
    </citation>
    <scope>NUCLEOTIDE SEQUENCE [LARGE SCALE GENOMIC DNA]</scope>
    <source>
        <strain evidence="3">DSM 24740</strain>
    </source>
</reference>
<keyword evidence="3" id="KW-1185">Reference proteome</keyword>
<sequence>MDETNDNMLQAFSPTEFTLGSLSGPLLIFGGAYSNLEALTALRAEAERKGIPPENVICCGDTPGYCADPAACLDLIEDWGIHAIAGNVETNLVNGTDDCGCGFGDGSRCDMFARLWYKYAANNVTERNLEYMAGLPDLLRFTYAGREVVVLHGSPRNQSEFVWRSTDADQKAQFCAVAGAEVVIGGHCGLPFAEEITITAPRSADTSDELLADYVSPKDASDERLAGRSEHPHAVAQSNIANHHSQIAYPSPLWLNAGVIGMPANDGTPRTWFMTLDDTNGFDYEFHALDYNHQGAKARMLDDRRLPVSYAATLTTGIWDNTEIMPSAEEAREGVALDPETIKAEASAAFYQQTLHPAAAPTKAGLPLKNITKMEKYSDPKDLKSFGKIVDWQEDMGNKFFDWYSGVTEGDSALTEREKALIALAVSHAIQCSYCIDAYTTNSLQAGADEEQMMEAVHVAAAVKAGTTLIYARQMQRQVEKVVM</sequence>
<dbReference type="Pfam" id="PF02627">
    <property type="entry name" value="CMD"/>
    <property type="match status" value="1"/>
</dbReference>
<dbReference type="Gene3D" id="3.60.21.10">
    <property type="match status" value="1"/>
</dbReference>
<keyword evidence="2" id="KW-0560">Oxidoreductase</keyword>
<dbReference type="PANTHER" id="PTHR33930:SF2">
    <property type="entry name" value="BLR3452 PROTEIN"/>
    <property type="match status" value="1"/>
</dbReference>
<evidence type="ECO:0000313" key="3">
    <source>
        <dbReference type="Proteomes" id="UP000199021"/>
    </source>
</evidence>
<evidence type="ECO:0000313" key="2">
    <source>
        <dbReference type="EMBL" id="SEQ01416.1"/>
    </source>
</evidence>
<proteinExistence type="predicted"/>
<dbReference type="STRING" id="478744.SAMN05444359_104222"/>
<dbReference type="SUPFAM" id="SSF56300">
    <property type="entry name" value="Metallo-dependent phosphatases"/>
    <property type="match status" value="1"/>
</dbReference>
<dbReference type="AlphaFoldDB" id="A0A1H9CJL7"/>
<accession>A0A1H9CJL7</accession>
<dbReference type="InterPro" id="IPR029052">
    <property type="entry name" value="Metallo-depent_PP-like"/>
</dbReference>
<dbReference type="InParanoid" id="A0A1H9CJL7"/>